<protein>
    <submittedName>
        <fullName evidence="2">3821_t:CDS:1</fullName>
    </submittedName>
</protein>
<dbReference type="SUPFAM" id="SSF53335">
    <property type="entry name" value="S-adenosyl-L-methionine-dependent methyltransferases"/>
    <property type="match status" value="1"/>
</dbReference>
<evidence type="ECO:0000256" key="1">
    <source>
        <dbReference type="SAM" id="Coils"/>
    </source>
</evidence>
<dbReference type="OrthoDB" id="3363059at2759"/>
<evidence type="ECO:0000313" key="2">
    <source>
        <dbReference type="EMBL" id="CAG8551535.1"/>
    </source>
</evidence>
<accession>A0A9N9B4T7</accession>
<keyword evidence="3" id="KW-1185">Reference proteome</keyword>
<dbReference type="Gene3D" id="3.40.50.150">
    <property type="entry name" value="Vaccinia Virus protein VP39"/>
    <property type="match status" value="1"/>
</dbReference>
<gene>
    <name evidence="2" type="ORF">POCULU_LOCUS5046</name>
</gene>
<feature type="non-terminal residue" evidence="2">
    <location>
        <position position="1066"/>
    </location>
</feature>
<keyword evidence="1" id="KW-0175">Coiled coil</keyword>
<proteinExistence type="predicted"/>
<name>A0A9N9B4T7_9GLOM</name>
<dbReference type="AlphaFoldDB" id="A0A9N9B4T7"/>
<dbReference type="GO" id="GO:0032039">
    <property type="term" value="C:integrator complex"/>
    <property type="evidence" value="ECO:0007669"/>
    <property type="project" value="InterPro"/>
</dbReference>
<feature type="coiled-coil region" evidence="1">
    <location>
        <begin position="893"/>
        <end position="920"/>
    </location>
</feature>
<reference evidence="2" key="1">
    <citation type="submission" date="2021-06" db="EMBL/GenBank/DDBJ databases">
        <authorList>
            <person name="Kallberg Y."/>
            <person name="Tangrot J."/>
            <person name="Rosling A."/>
        </authorList>
    </citation>
    <scope>NUCLEOTIDE SEQUENCE</scope>
    <source>
        <strain evidence="2">IA702</strain>
    </source>
</reference>
<sequence>MNPADPTADPTSDLTAETSAAIADICSIVSFGQTLYNPVNNVTLHCVQLTDSQVPQLKRERLEEVESVLPFLIYDLPVTTESNIQPSLALKDVIRCLPFLHNGIRLLRSILIEAPVTFHQIVDMLVEIHDFLPPNCQKKIGELLYSMCNVDSNTLDNAAVIRSKITNRHILPALALRLTLNYCNDEITFIYGFLTINPVWIKRQWGSLQSLADSIQRKIFEKMQLELENSEPCQRELELCTEVMKHAQSERLVKLSLCFVLMSVNQPNLWSGDGIRLTLRKLTKSEHSQLFMLIALYINTRQYREIEEIVSATLGTEVLLHFTTNPWKQLEAIFVSDLFPDEVLAQGALLLDPSTFSGLGVSNDPEHLSLKVFFQLLKAGTFHKTNIDIQDWIYRQIIQATTPVHPEMGPMLREYASSIFKWSTKGNSPITPIPESKIKALFETTLVDISASHVLMLLYVLYYNEQARMQVKHNVENWREASTTAYSVNLLESIPIRRILTFSETADKGKAFYDIYPELLGLVAANYPEMFDVVSLLIEEERNPQSDVDLPRTIEKIPPSDVIATEFESIMKMWLRAPDNSYSALKSMATWPPTCLAINAKTIISASLPRLLDSRTQERFLDAFRQIWESMNSVIPHELAVLTVNALMPDGQEEQPNKKVEPYSQQQLMMDPPLLLRCDSRVFRCPTIFRIFIRLVGFYLVGSRHRFRRLYECERAHIDQSRFSDKNFNTMLEVQDSLTLQLLLEICEEKPADQHKKGVLAEIQSITCDFLHQLFIENPNLQKLLHQQSYSTSLIPVVVKNIESMHVCIGYLPELIHQHDYEKRAFGLILASYLCEEWPMQKTLQIAREHVLPSVLEIVTSPKLPPINSTLFDIIQAAIRAAEKFPEELGELKLRMKEEMDELKQRIRDLTTEALLKNTKANKVVAIEGEREFINGFLKQVENENKDKYKLLEASPRSLYTAEYFLPKNFTEVEILPWKQGQLPKEKSFHNAQWLSWMSCIVRRNFVYEFGRVRTYLFCRSDFAQRLMAPKGNIKRNKYAALAESLGSVTEIMKIPAGGYLPKASR</sequence>
<organism evidence="2 3">
    <name type="scientific">Paraglomus occultum</name>
    <dbReference type="NCBI Taxonomy" id="144539"/>
    <lineage>
        <taxon>Eukaryota</taxon>
        <taxon>Fungi</taxon>
        <taxon>Fungi incertae sedis</taxon>
        <taxon>Mucoromycota</taxon>
        <taxon>Glomeromycotina</taxon>
        <taxon>Glomeromycetes</taxon>
        <taxon>Paraglomerales</taxon>
        <taxon>Paraglomeraceae</taxon>
        <taxon>Paraglomus</taxon>
    </lineage>
</organism>
<dbReference type="EMBL" id="CAJVPJ010000718">
    <property type="protein sequence ID" value="CAG8551535.1"/>
    <property type="molecule type" value="Genomic_DNA"/>
</dbReference>
<dbReference type="PANTHER" id="PTHR28608">
    <property type="entry name" value="INTEGRATOR COMPLEX SUBUNIT 2"/>
    <property type="match status" value="1"/>
</dbReference>
<evidence type="ECO:0000313" key="3">
    <source>
        <dbReference type="Proteomes" id="UP000789572"/>
    </source>
</evidence>
<dbReference type="GO" id="GO:0034472">
    <property type="term" value="P:snRNA 3'-end processing"/>
    <property type="evidence" value="ECO:0007669"/>
    <property type="project" value="TreeGrafter"/>
</dbReference>
<dbReference type="PANTHER" id="PTHR28608:SF1">
    <property type="entry name" value="INTEGRATOR COMPLEX SUBUNIT 2"/>
    <property type="match status" value="1"/>
</dbReference>
<dbReference type="InterPro" id="IPR029063">
    <property type="entry name" value="SAM-dependent_MTases_sf"/>
</dbReference>
<dbReference type="Proteomes" id="UP000789572">
    <property type="component" value="Unassembled WGS sequence"/>
</dbReference>
<dbReference type="Pfam" id="PF14750">
    <property type="entry name" value="INTS2"/>
    <property type="match status" value="1"/>
</dbReference>
<dbReference type="InterPro" id="IPR029321">
    <property type="entry name" value="INTS2"/>
</dbReference>
<comment type="caution">
    <text evidence="2">The sequence shown here is derived from an EMBL/GenBank/DDBJ whole genome shotgun (WGS) entry which is preliminary data.</text>
</comment>